<name>A0A1G6MAP3_9BACT</name>
<sequence length="180" mass="19999">MKWRWLLALVVLLAGVLAGWKLKPTPAPYPVTVTKTVTLPGDSIPYPVAVAVPIPRDSVVIDTLWRDVDTVAILRRFFTQYTYNDTIRDSSFVAILREVVAQNQIVERQLSVQNLRSTAVTYTTTVETPPPRWYVGGFASYGDQPSAGITLLYARKNNAVGITADPFNRSAGVVWLHAIR</sequence>
<proteinExistence type="predicted"/>
<accession>A0A1G6MAP3</accession>
<organism evidence="1 2">
    <name type="scientific">Williamwhitmania taraxaci</name>
    <dbReference type="NCBI Taxonomy" id="1640674"/>
    <lineage>
        <taxon>Bacteria</taxon>
        <taxon>Pseudomonadati</taxon>
        <taxon>Bacteroidota</taxon>
        <taxon>Bacteroidia</taxon>
        <taxon>Bacteroidales</taxon>
        <taxon>Williamwhitmaniaceae</taxon>
        <taxon>Williamwhitmania</taxon>
    </lineage>
</organism>
<dbReference type="EMBL" id="FMYP01000035">
    <property type="protein sequence ID" value="SDC52354.1"/>
    <property type="molecule type" value="Genomic_DNA"/>
</dbReference>
<reference evidence="1 2" key="1">
    <citation type="submission" date="2016-09" db="EMBL/GenBank/DDBJ databases">
        <authorList>
            <person name="Capua I."/>
            <person name="De Benedictis P."/>
            <person name="Joannis T."/>
            <person name="Lombin L.H."/>
            <person name="Cattoli G."/>
        </authorList>
    </citation>
    <scope>NUCLEOTIDE SEQUENCE [LARGE SCALE GENOMIC DNA]</scope>
    <source>
        <strain evidence="1 2">A7P-90m</strain>
    </source>
</reference>
<protein>
    <submittedName>
        <fullName evidence="1">Uncharacterized protein</fullName>
    </submittedName>
</protein>
<dbReference type="STRING" id="1640674.SAMN05216323_103514"/>
<gene>
    <name evidence="1" type="ORF">SAMN05216323_103514</name>
</gene>
<evidence type="ECO:0000313" key="2">
    <source>
        <dbReference type="Proteomes" id="UP000199452"/>
    </source>
</evidence>
<dbReference type="Proteomes" id="UP000199452">
    <property type="component" value="Unassembled WGS sequence"/>
</dbReference>
<keyword evidence="2" id="KW-1185">Reference proteome</keyword>
<evidence type="ECO:0000313" key="1">
    <source>
        <dbReference type="EMBL" id="SDC52354.1"/>
    </source>
</evidence>
<dbReference type="RefSeq" id="WP_092438577.1">
    <property type="nucleotide sequence ID" value="NZ_FMYP01000035.1"/>
</dbReference>
<dbReference type="AlphaFoldDB" id="A0A1G6MAP3"/>